<organism evidence="9 10">
    <name type="scientific">Dimorphilus gyrociliatus</name>
    <dbReference type="NCBI Taxonomy" id="2664684"/>
    <lineage>
        <taxon>Eukaryota</taxon>
        <taxon>Metazoa</taxon>
        <taxon>Spiralia</taxon>
        <taxon>Lophotrochozoa</taxon>
        <taxon>Annelida</taxon>
        <taxon>Polychaeta</taxon>
        <taxon>Polychaeta incertae sedis</taxon>
        <taxon>Dinophilidae</taxon>
        <taxon>Dimorphilus</taxon>
    </lineage>
</organism>
<evidence type="ECO:0000256" key="4">
    <source>
        <dbReference type="ARBA" id="ARBA00023157"/>
    </source>
</evidence>
<keyword evidence="6" id="KW-1133">Transmembrane helix</keyword>
<dbReference type="PANTHER" id="PTHR24034:SF148">
    <property type="entry name" value="RE58433P"/>
    <property type="match status" value="1"/>
</dbReference>
<dbReference type="InterPro" id="IPR018097">
    <property type="entry name" value="EGF_Ca-bd_CS"/>
</dbReference>
<feature type="domain" description="EGF-like" evidence="8">
    <location>
        <begin position="404"/>
        <end position="443"/>
    </location>
</feature>
<evidence type="ECO:0000256" key="6">
    <source>
        <dbReference type="SAM" id="Phobius"/>
    </source>
</evidence>
<dbReference type="EMBL" id="CAJFCJ010000016">
    <property type="protein sequence ID" value="CAD5122193.1"/>
    <property type="molecule type" value="Genomic_DNA"/>
</dbReference>
<evidence type="ECO:0000256" key="7">
    <source>
        <dbReference type="SAM" id="SignalP"/>
    </source>
</evidence>
<feature type="signal peptide" evidence="7">
    <location>
        <begin position="1"/>
        <end position="21"/>
    </location>
</feature>
<dbReference type="SMART" id="SM00179">
    <property type="entry name" value="EGF_CA"/>
    <property type="match status" value="3"/>
</dbReference>
<dbReference type="SMART" id="SM00261">
    <property type="entry name" value="FU"/>
    <property type="match status" value="4"/>
</dbReference>
<keyword evidence="3" id="KW-0677">Repeat</keyword>
<dbReference type="Proteomes" id="UP000549394">
    <property type="component" value="Unassembled WGS sequence"/>
</dbReference>
<evidence type="ECO:0000256" key="5">
    <source>
        <dbReference type="PROSITE-ProRule" id="PRU00076"/>
    </source>
</evidence>
<feature type="domain" description="EGF-like" evidence="8">
    <location>
        <begin position="142"/>
        <end position="184"/>
    </location>
</feature>
<dbReference type="PANTHER" id="PTHR24034">
    <property type="entry name" value="EGF-LIKE DOMAIN-CONTAINING PROTEIN"/>
    <property type="match status" value="1"/>
</dbReference>
<gene>
    <name evidence="9" type="ORF">DGYR_LOCUS10034</name>
</gene>
<dbReference type="SUPFAM" id="SSF57184">
    <property type="entry name" value="Growth factor receptor domain"/>
    <property type="match status" value="2"/>
</dbReference>
<dbReference type="InterPro" id="IPR049883">
    <property type="entry name" value="NOTCH1_EGF-like"/>
</dbReference>
<evidence type="ECO:0000313" key="10">
    <source>
        <dbReference type="Proteomes" id="UP000549394"/>
    </source>
</evidence>
<dbReference type="PROSITE" id="PS00010">
    <property type="entry name" value="ASX_HYDROXYL"/>
    <property type="match status" value="1"/>
</dbReference>
<dbReference type="InterPro" id="IPR000152">
    <property type="entry name" value="EGF-type_Asp/Asn_hydroxyl_site"/>
</dbReference>
<keyword evidence="10" id="KW-1185">Reference proteome</keyword>
<evidence type="ECO:0000313" key="9">
    <source>
        <dbReference type="EMBL" id="CAD5122193.1"/>
    </source>
</evidence>
<dbReference type="Gene3D" id="2.10.25.10">
    <property type="entry name" value="Laminin"/>
    <property type="match status" value="1"/>
</dbReference>
<dbReference type="CDD" id="cd00054">
    <property type="entry name" value="EGF_CA"/>
    <property type="match status" value="2"/>
</dbReference>
<comment type="caution">
    <text evidence="5">Lacks conserved residue(s) required for the propagation of feature annotation.</text>
</comment>
<proteinExistence type="inferred from homology"/>
<dbReference type="Pfam" id="PF07645">
    <property type="entry name" value="EGF_CA"/>
    <property type="match status" value="2"/>
</dbReference>
<dbReference type="GO" id="GO:0005509">
    <property type="term" value="F:calcium ion binding"/>
    <property type="evidence" value="ECO:0007669"/>
    <property type="project" value="InterPro"/>
</dbReference>
<dbReference type="SMART" id="SM00181">
    <property type="entry name" value="EGF"/>
    <property type="match status" value="4"/>
</dbReference>
<keyword evidence="6" id="KW-0812">Transmembrane</keyword>
<dbReference type="InterPro" id="IPR001881">
    <property type="entry name" value="EGF-like_Ca-bd_dom"/>
</dbReference>
<name>A0A7I8W0Y5_9ANNE</name>
<dbReference type="PROSITE" id="PS50026">
    <property type="entry name" value="EGF_3"/>
    <property type="match status" value="2"/>
</dbReference>
<comment type="caution">
    <text evidence="9">The sequence shown here is derived from an EMBL/GenBank/DDBJ whole genome shotgun (WGS) entry which is preliminary data.</text>
</comment>
<dbReference type="PROSITE" id="PS01187">
    <property type="entry name" value="EGF_CA"/>
    <property type="match status" value="2"/>
</dbReference>
<protein>
    <submittedName>
        <fullName evidence="9">DgyrCDS10637</fullName>
    </submittedName>
</protein>
<keyword evidence="2 5" id="KW-0245">EGF-like domain</keyword>
<evidence type="ECO:0000256" key="1">
    <source>
        <dbReference type="ARBA" id="ARBA00005897"/>
    </source>
</evidence>
<dbReference type="PROSITE" id="PS00022">
    <property type="entry name" value="EGF_1"/>
    <property type="match status" value="1"/>
</dbReference>
<evidence type="ECO:0000256" key="3">
    <source>
        <dbReference type="ARBA" id="ARBA00022737"/>
    </source>
</evidence>
<dbReference type="InterPro" id="IPR050751">
    <property type="entry name" value="ECM_structural_protein"/>
</dbReference>
<feature type="chain" id="PRO_5029813851" evidence="7">
    <location>
        <begin position="22"/>
        <end position="530"/>
    </location>
</feature>
<dbReference type="InterPro" id="IPR009030">
    <property type="entry name" value="Growth_fac_rcpt_cys_sf"/>
</dbReference>
<dbReference type="Gene3D" id="2.10.220.10">
    <property type="entry name" value="Hormone Receptor, Insulin-like Growth Factor Receptor 1, Chain A, domain 2"/>
    <property type="match status" value="1"/>
</dbReference>
<keyword evidence="7" id="KW-0732">Signal</keyword>
<dbReference type="InterPro" id="IPR000742">
    <property type="entry name" value="EGF"/>
</dbReference>
<feature type="disulfide bond" evidence="5">
    <location>
        <begin position="174"/>
        <end position="183"/>
    </location>
</feature>
<evidence type="ECO:0000259" key="8">
    <source>
        <dbReference type="PROSITE" id="PS50026"/>
    </source>
</evidence>
<reference evidence="9 10" key="1">
    <citation type="submission" date="2020-08" db="EMBL/GenBank/DDBJ databases">
        <authorList>
            <person name="Hejnol A."/>
        </authorList>
    </citation>
    <scope>NUCLEOTIDE SEQUENCE [LARGE SCALE GENOMIC DNA]</scope>
</reference>
<dbReference type="InterPro" id="IPR006212">
    <property type="entry name" value="Furin_repeat"/>
</dbReference>
<accession>A0A7I8W0Y5</accession>
<evidence type="ECO:0000256" key="2">
    <source>
        <dbReference type="ARBA" id="ARBA00022536"/>
    </source>
</evidence>
<sequence>MKYEKTITFCVLLSFILVLDAVDLTPLMKITKKCDSCKKIVEKFYEGLKKTNKANFGGGNTAWEEKSLGKFFFSETRLYEITDSIYQSSDSETASMLGEYEEDVEVWWKEHYSKKKDHINLLEYICINKIKVCCPNGTFGENCQPCVGGSEKPCNGNGKCEGDGTRGGSGDCECKEGYLGNLCDTCAPKFYRVLKEDTEENSQQPLECKACHESCKDNCTGPGPNLCFRCKPGWNFDEEDGVGCVDIDECAEDSPCKDDEYCNNKPGSHSCEKCHEHCKDCTGPGAIACKQCAPLHFRDENTLECSPCHPGCANSCTGKEANKCDACKEEGWKFNEENKNCDDVDECEKESACSENEYCLNTFGSFACHKCHKACQKCSKDGIENCLTCASGYEKNENDTTCQDIDECSLENGPCKDSNEDCLNTVGSFTCECKKNFERKDGKCLQKNSQKKGAKKTTKSSQTTKKRKLIKQKEKEMNLENLKLFSSMIAFVIFNFIFRKSIPAQIIFTCTYAIYVYWISYRIDSIMKKK</sequence>
<dbReference type="OrthoDB" id="19903at2759"/>
<keyword evidence="6" id="KW-0472">Membrane</keyword>
<comment type="similarity">
    <text evidence="1">Belongs to the CRELD family.</text>
</comment>
<feature type="transmembrane region" description="Helical" evidence="6">
    <location>
        <begin position="502"/>
        <end position="521"/>
    </location>
</feature>
<dbReference type="AlphaFoldDB" id="A0A7I8W0Y5"/>
<keyword evidence="4 5" id="KW-1015">Disulfide bond</keyword>